<feature type="region of interest" description="Disordered" evidence="1">
    <location>
        <begin position="196"/>
        <end position="219"/>
    </location>
</feature>
<dbReference type="RefSeq" id="WP_256302976.1">
    <property type="nucleotide sequence ID" value="NZ_JANFYS010000001.1"/>
</dbReference>
<dbReference type="AlphaFoldDB" id="A0AAW5JIR3"/>
<dbReference type="Proteomes" id="UP001204562">
    <property type="component" value="Unassembled WGS sequence"/>
</dbReference>
<evidence type="ECO:0000256" key="1">
    <source>
        <dbReference type="SAM" id="MobiDB-lite"/>
    </source>
</evidence>
<gene>
    <name evidence="3" type="ORF">NE579_01405</name>
</gene>
<evidence type="ECO:0000256" key="2">
    <source>
        <dbReference type="SAM" id="SignalP"/>
    </source>
</evidence>
<keyword evidence="2" id="KW-0732">Signal</keyword>
<feature type="chain" id="PRO_5043464805" evidence="2">
    <location>
        <begin position="26"/>
        <end position="399"/>
    </location>
</feature>
<proteinExistence type="predicted"/>
<evidence type="ECO:0000313" key="3">
    <source>
        <dbReference type="EMBL" id="MCQ4769122.1"/>
    </source>
</evidence>
<organism evidence="3 4">
    <name type="scientific">Intestinimonas massiliensis</name>
    <name type="common">ex Afouda et al. 2020</name>
    <dbReference type="NCBI Taxonomy" id="1673721"/>
    <lineage>
        <taxon>Bacteria</taxon>
        <taxon>Bacillati</taxon>
        <taxon>Bacillota</taxon>
        <taxon>Clostridia</taxon>
        <taxon>Eubacteriales</taxon>
        <taxon>Intestinimonas</taxon>
    </lineage>
</organism>
<sequence>MKKRLTAALCAALLLLGLLLPLAGASWDDKVIFTAVNYTVMPLTADAMPELVGGTVYVPYTVFDASLNGGVDVGLFNGGQKRGNGVNTYTIYSRNKNLTFDLNTGLVWDYIDAGTVQENIPRAIIRNGKVYLPAASVCKYFGLGTYYVQNDDTLGYPLFRIKNENEGLDDKTFVSSARAVLLDRLKTFYNSQVSQSAEPSQDLPVPPVSSLPAESGGQDRSGVRTYLAVRCDTGEAGDAVLDALKSEGRSALLLFDPERMKGQDELIRRAVGEGHAVGLLVPGDSLEAAQAAIEKGNRLLERMALTRSRIVLVEEDTAEVTVRLQELGWGCWRSNLNGIPGGRSGAATAAAVLLSLGEKTSLARILMDDSYAAAQALPRILHTIRTDKYNCRLAVETEL</sequence>
<reference evidence="3" key="1">
    <citation type="submission" date="2022-06" db="EMBL/GenBank/DDBJ databases">
        <title>Isolation of gut microbiota from human fecal samples.</title>
        <authorList>
            <person name="Pamer E.G."/>
            <person name="Barat B."/>
            <person name="Waligurski E."/>
            <person name="Medina S."/>
            <person name="Paddock L."/>
            <person name="Mostad J."/>
        </authorList>
    </citation>
    <scope>NUCLEOTIDE SEQUENCE</scope>
    <source>
        <strain evidence="3">DFI.9.91</strain>
    </source>
</reference>
<comment type="caution">
    <text evidence="3">The sequence shown here is derived from an EMBL/GenBank/DDBJ whole genome shotgun (WGS) entry which is preliminary data.</text>
</comment>
<protein>
    <submittedName>
        <fullName evidence="3">Uncharacterized protein</fullName>
    </submittedName>
</protein>
<evidence type="ECO:0000313" key="4">
    <source>
        <dbReference type="Proteomes" id="UP001204562"/>
    </source>
</evidence>
<feature type="signal peptide" evidence="2">
    <location>
        <begin position="1"/>
        <end position="25"/>
    </location>
</feature>
<accession>A0AAW5JIR3</accession>
<dbReference type="EMBL" id="JANFYS010000001">
    <property type="protein sequence ID" value="MCQ4769122.1"/>
    <property type="molecule type" value="Genomic_DNA"/>
</dbReference>
<name>A0AAW5JIR3_9FIRM</name>